<evidence type="ECO:0000256" key="2">
    <source>
        <dbReference type="ARBA" id="ARBA00038188"/>
    </source>
</evidence>
<proteinExistence type="inferred from homology"/>
<protein>
    <submittedName>
        <fullName evidence="5">S-adenosyl-L-methionine-dependent methyltransferase</fullName>
    </submittedName>
</protein>
<dbReference type="EMBL" id="MU251428">
    <property type="protein sequence ID" value="KAG9235580.1"/>
    <property type="molecule type" value="Genomic_DNA"/>
</dbReference>
<dbReference type="InterPro" id="IPR029063">
    <property type="entry name" value="SAM-dependent_MTases_sf"/>
</dbReference>
<dbReference type="CDD" id="cd02440">
    <property type="entry name" value="AdoMet_MTases"/>
    <property type="match status" value="1"/>
</dbReference>
<keyword evidence="3" id="KW-0812">Transmembrane</keyword>
<dbReference type="Gene3D" id="3.40.50.150">
    <property type="entry name" value="Vaccinia Virus protein VP39"/>
    <property type="match status" value="1"/>
</dbReference>
<evidence type="ECO:0000256" key="1">
    <source>
        <dbReference type="ARBA" id="ARBA00022679"/>
    </source>
</evidence>
<dbReference type="OrthoDB" id="540004at2759"/>
<dbReference type="InterPro" id="IPR025714">
    <property type="entry name" value="Methyltranfer_dom"/>
</dbReference>
<feature type="domain" description="Methyltransferase" evidence="4">
    <location>
        <begin position="70"/>
        <end position="221"/>
    </location>
</feature>
<name>A0A9P7YM34_9HELO</name>
<evidence type="ECO:0000313" key="5">
    <source>
        <dbReference type="EMBL" id="KAG9235580.1"/>
    </source>
</evidence>
<keyword evidence="6" id="KW-1185">Reference proteome</keyword>
<dbReference type="Pfam" id="PF13847">
    <property type="entry name" value="Methyltransf_31"/>
    <property type="match status" value="1"/>
</dbReference>
<dbReference type="SUPFAM" id="SSF53335">
    <property type="entry name" value="S-adenosyl-L-methionine-dependent methyltransferases"/>
    <property type="match status" value="1"/>
</dbReference>
<dbReference type="GO" id="GO:0032259">
    <property type="term" value="P:methylation"/>
    <property type="evidence" value="ECO:0007669"/>
    <property type="project" value="UniProtKB-KW"/>
</dbReference>
<dbReference type="PANTHER" id="PTHR44068">
    <property type="entry name" value="ZGC:194242"/>
    <property type="match status" value="1"/>
</dbReference>
<sequence length="310" mass="34953">MVLADKEQLINKNDSLQRYYASLESRIGYRLVLGGTRHFGYYKPGAIWPFPINRALRAMEDHIFDTLGLQKGSQVLDAGCGVGDVAIHLAQRGLRVTGIDIIDHHIKKATRNIQNRGWQHAVTVQKMDYHHLDALEENSFDGVYTCETFVHAIDPEVVLGQFYKVMKPGGVVAFYEYDHANLSSAPKNLKDDWEDINKFASMPTHAMFDQGVLESMLEKAGFVNIVVQDLTPNIKPMIIFFYLLAFIPSLIVRLFGLQRHFINTLAGVSGWRSEGYSRYIAVSAKKPADVTSDDSDAVRERKPKFQCASI</sequence>
<reference evidence="5" key="1">
    <citation type="journal article" date="2021" name="IMA Fungus">
        <title>Genomic characterization of three marine fungi, including Emericellopsis atlantica sp. nov. with signatures of a generalist lifestyle and marine biomass degradation.</title>
        <authorList>
            <person name="Hagestad O.C."/>
            <person name="Hou L."/>
            <person name="Andersen J.H."/>
            <person name="Hansen E.H."/>
            <person name="Altermark B."/>
            <person name="Li C."/>
            <person name="Kuhnert E."/>
            <person name="Cox R.J."/>
            <person name="Crous P.W."/>
            <person name="Spatafora J.W."/>
            <person name="Lail K."/>
            <person name="Amirebrahimi M."/>
            <person name="Lipzen A."/>
            <person name="Pangilinan J."/>
            <person name="Andreopoulos W."/>
            <person name="Hayes R.D."/>
            <person name="Ng V."/>
            <person name="Grigoriev I.V."/>
            <person name="Jackson S.A."/>
            <person name="Sutton T.D.S."/>
            <person name="Dobson A.D.W."/>
            <person name="Rama T."/>
        </authorList>
    </citation>
    <scope>NUCLEOTIDE SEQUENCE</scope>
    <source>
        <strain evidence="5">TRa018bII</strain>
    </source>
</reference>
<evidence type="ECO:0000256" key="3">
    <source>
        <dbReference type="SAM" id="Phobius"/>
    </source>
</evidence>
<keyword evidence="5" id="KW-0489">Methyltransferase</keyword>
<evidence type="ECO:0000313" key="6">
    <source>
        <dbReference type="Proteomes" id="UP000824998"/>
    </source>
</evidence>
<feature type="transmembrane region" description="Helical" evidence="3">
    <location>
        <begin position="237"/>
        <end position="255"/>
    </location>
</feature>
<keyword evidence="1" id="KW-0808">Transferase</keyword>
<dbReference type="GO" id="GO:0006696">
    <property type="term" value="P:ergosterol biosynthetic process"/>
    <property type="evidence" value="ECO:0007669"/>
    <property type="project" value="TreeGrafter"/>
</dbReference>
<comment type="similarity">
    <text evidence="2">Belongs to the class I-like SAM-binding methyltransferase superfamily. Erg6/SMT family.</text>
</comment>
<keyword evidence="3" id="KW-1133">Transmembrane helix</keyword>
<dbReference type="PANTHER" id="PTHR44068:SF1">
    <property type="entry name" value="HYPOTHETICAL LOC100005854"/>
    <property type="match status" value="1"/>
</dbReference>
<comment type="caution">
    <text evidence="5">The sequence shown here is derived from an EMBL/GenBank/DDBJ whole genome shotgun (WGS) entry which is preliminary data.</text>
</comment>
<dbReference type="InterPro" id="IPR050447">
    <property type="entry name" value="Erg6_SMT_methyltransf"/>
</dbReference>
<organism evidence="5 6">
    <name type="scientific">Amylocarpus encephaloides</name>
    <dbReference type="NCBI Taxonomy" id="45428"/>
    <lineage>
        <taxon>Eukaryota</taxon>
        <taxon>Fungi</taxon>
        <taxon>Dikarya</taxon>
        <taxon>Ascomycota</taxon>
        <taxon>Pezizomycotina</taxon>
        <taxon>Leotiomycetes</taxon>
        <taxon>Helotiales</taxon>
        <taxon>Helotiales incertae sedis</taxon>
        <taxon>Amylocarpus</taxon>
    </lineage>
</organism>
<dbReference type="GO" id="GO:0003838">
    <property type="term" value="F:sterol 24-C-methyltransferase activity"/>
    <property type="evidence" value="ECO:0007669"/>
    <property type="project" value="TreeGrafter"/>
</dbReference>
<gene>
    <name evidence="5" type="ORF">BJ875DRAFT_458649</name>
</gene>
<evidence type="ECO:0000259" key="4">
    <source>
        <dbReference type="Pfam" id="PF13847"/>
    </source>
</evidence>
<dbReference type="GO" id="GO:0005783">
    <property type="term" value="C:endoplasmic reticulum"/>
    <property type="evidence" value="ECO:0007669"/>
    <property type="project" value="TreeGrafter"/>
</dbReference>
<dbReference type="AlphaFoldDB" id="A0A9P7YM34"/>
<keyword evidence="3" id="KW-0472">Membrane</keyword>
<accession>A0A9P7YM34</accession>
<dbReference type="Proteomes" id="UP000824998">
    <property type="component" value="Unassembled WGS sequence"/>
</dbReference>